<dbReference type="STRING" id="988480.A0A075APP6"/>
<sequence length="163" mass="18361">MEEFLPSIINSSNRKYIPAVSIAGFCVLISAVYSMRQRNDSELSRNKSLQALALVSRGRSLSNDDLKDDHKRKGGVNKVFVKQLLFLLRILIPSYKSKECLMVILHTIFLVLRTYLSVVGARVDGVIAKNIIGGNLKQFGKSLCWWFALAVPSVFTNSMIKYF</sequence>
<evidence type="ECO:0000256" key="5">
    <source>
        <dbReference type="SAM" id="Phobius"/>
    </source>
</evidence>
<dbReference type="Proteomes" id="UP000030755">
    <property type="component" value="Unassembled WGS sequence"/>
</dbReference>
<reference evidence="7 9" key="1">
    <citation type="journal article" date="2013" name="Curr. Biol.">
        <title>Shared signatures of parasitism and phylogenomics unite Cryptomycota and microsporidia.</title>
        <authorList>
            <person name="James T.Y."/>
            <person name="Pelin A."/>
            <person name="Bonen L."/>
            <person name="Ahrendt S."/>
            <person name="Sain D."/>
            <person name="Corradi N."/>
            <person name="Stajich J.E."/>
        </authorList>
    </citation>
    <scope>NUCLEOTIDE SEQUENCE [LARGE SCALE GENOMIC DNA]</scope>
    <source>
        <strain evidence="7">CSF55</strain>
        <strain evidence="7">CSF55</strain>
    </source>
</reference>
<dbReference type="Pfam" id="PF06472">
    <property type="entry name" value="ABC_membrane_2"/>
    <property type="match status" value="1"/>
</dbReference>
<keyword evidence="2 5" id="KW-0812">Transmembrane</keyword>
<evidence type="ECO:0000313" key="9">
    <source>
        <dbReference type="Proteomes" id="UP000030755"/>
    </source>
</evidence>
<feature type="transmembrane region" description="Helical" evidence="5">
    <location>
        <begin position="101"/>
        <end position="123"/>
    </location>
</feature>
<evidence type="ECO:0000256" key="2">
    <source>
        <dbReference type="ARBA" id="ARBA00022692"/>
    </source>
</evidence>
<dbReference type="Proteomes" id="UP000281549">
    <property type="component" value="Unassembled WGS sequence"/>
</dbReference>
<proteinExistence type="predicted"/>
<dbReference type="OrthoDB" id="422637at2759"/>
<evidence type="ECO:0000256" key="3">
    <source>
        <dbReference type="ARBA" id="ARBA00022989"/>
    </source>
</evidence>
<reference evidence="8" key="3">
    <citation type="submission" date="2018-08" db="EMBL/GenBank/DDBJ databases">
        <title>Leveraging single-cell genomics to expand the Fungal Tree of Life.</title>
        <authorList>
            <consortium name="DOE Joint Genome Institute"/>
            <person name="Ahrendt S.R."/>
            <person name="Quandt C.A."/>
            <person name="Ciobanu D."/>
            <person name="Clum A."/>
            <person name="Salamov A."/>
            <person name="Andreopoulos B."/>
            <person name="Cheng J.-F."/>
            <person name="Woyke T."/>
            <person name="Pelin A."/>
            <person name="Henrissat B."/>
            <person name="Reynolds N."/>
            <person name="Benny G.L."/>
            <person name="Smith M.E."/>
            <person name="James T.Y."/>
            <person name="Grigoriev I.V."/>
        </authorList>
    </citation>
    <scope>NUCLEOTIDE SEQUENCE</scope>
    <source>
        <strain evidence="8">CSF55</strain>
    </source>
</reference>
<evidence type="ECO:0000256" key="4">
    <source>
        <dbReference type="ARBA" id="ARBA00023136"/>
    </source>
</evidence>
<evidence type="ECO:0000259" key="6">
    <source>
        <dbReference type="Pfam" id="PF06472"/>
    </source>
</evidence>
<dbReference type="InterPro" id="IPR050835">
    <property type="entry name" value="ABC_transporter_sub-D"/>
</dbReference>
<evidence type="ECO:0000313" key="10">
    <source>
        <dbReference type="Proteomes" id="UP000281549"/>
    </source>
</evidence>
<dbReference type="GO" id="GO:0140359">
    <property type="term" value="F:ABC-type transporter activity"/>
    <property type="evidence" value="ECO:0007669"/>
    <property type="project" value="InterPro"/>
</dbReference>
<reference evidence="10" key="2">
    <citation type="journal article" date="2018" name="Nat. Microbiol.">
        <title>Leveraging single-cell genomics to expand the fungal tree of life.</title>
        <authorList>
            <person name="Ahrendt S.R."/>
            <person name="Quandt C.A."/>
            <person name="Ciobanu D."/>
            <person name="Clum A."/>
            <person name="Salamov A."/>
            <person name="Andreopoulos B."/>
            <person name="Cheng J.F."/>
            <person name="Woyke T."/>
            <person name="Pelin A."/>
            <person name="Henrissat B."/>
            <person name="Reynolds N.K."/>
            <person name="Benny G.L."/>
            <person name="Smith M.E."/>
            <person name="James T.Y."/>
            <person name="Grigoriev I.V."/>
        </authorList>
    </citation>
    <scope>NUCLEOTIDE SEQUENCE [LARGE SCALE GENOMIC DNA]</scope>
    <source>
        <strain evidence="10">CSF55</strain>
    </source>
</reference>
<keyword evidence="4 5" id="KW-0472">Membrane</keyword>
<dbReference type="HOGENOM" id="CLU_1631111_0_0_1"/>
<dbReference type="PANTHER" id="PTHR11384:SF67">
    <property type="entry name" value="ATP-BINDING CASSETTE SUB-FAMILY D MEMBER 1"/>
    <property type="match status" value="1"/>
</dbReference>
<dbReference type="GO" id="GO:0007031">
    <property type="term" value="P:peroxisome organization"/>
    <property type="evidence" value="ECO:0007669"/>
    <property type="project" value="TreeGrafter"/>
</dbReference>
<dbReference type="GO" id="GO:0042760">
    <property type="term" value="P:very long-chain fatty acid catabolic process"/>
    <property type="evidence" value="ECO:0007669"/>
    <property type="project" value="TreeGrafter"/>
</dbReference>
<protein>
    <recommendedName>
        <fullName evidence="6">ABC transmembrane type-1 domain-containing protein</fullName>
    </recommendedName>
</protein>
<feature type="transmembrane region" description="Helical" evidence="5">
    <location>
        <begin position="143"/>
        <end position="160"/>
    </location>
</feature>
<accession>A0A075APP6</accession>
<dbReference type="GO" id="GO:0005324">
    <property type="term" value="F:long-chain fatty acid transmembrane transporter activity"/>
    <property type="evidence" value="ECO:0007669"/>
    <property type="project" value="TreeGrafter"/>
</dbReference>
<gene>
    <name evidence="7" type="ORF">O9G_006258</name>
    <name evidence="8" type="ORF">ROZALSC1DRAFT_31632</name>
</gene>
<name>A0A075APP6_ROZAC</name>
<keyword evidence="3 5" id="KW-1133">Transmembrane helix</keyword>
<organism evidence="7 9">
    <name type="scientific">Rozella allomycis (strain CSF55)</name>
    <dbReference type="NCBI Taxonomy" id="988480"/>
    <lineage>
        <taxon>Eukaryota</taxon>
        <taxon>Fungi</taxon>
        <taxon>Fungi incertae sedis</taxon>
        <taxon>Cryptomycota</taxon>
        <taxon>Cryptomycota incertae sedis</taxon>
        <taxon>Rozella</taxon>
    </lineage>
</organism>
<evidence type="ECO:0000313" key="8">
    <source>
        <dbReference type="EMBL" id="RKP16434.1"/>
    </source>
</evidence>
<evidence type="ECO:0000256" key="1">
    <source>
        <dbReference type="ARBA" id="ARBA00022448"/>
    </source>
</evidence>
<keyword evidence="9" id="KW-1185">Reference proteome</keyword>
<dbReference type="GO" id="GO:0015910">
    <property type="term" value="P:long-chain fatty acid import into peroxisome"/>
    <property type="evidence" value="ECO:0007669"/>
    <property type="project" value="TreeGrafter"/>
</dbReference>
<dbReference type="GO" id="GO:0005778">
    <property type="term" value="C:peroxisomal membrane"/>
    <property type="evidence" value="ECO:0007669"/>
    <property type="project" value="TreeGrafter"/>
</dbReference>
<dbReference type="AlphaFoldDB" id="A0A075APP6"/>
<feature type="domain" description="ABC transmembrane type-1" evidence="6">
    <location>
        <begin position="87"/>
        <end position="162"/>
    </location>
</feature>
<dbReference type="GO" id="GO:0005524">
    <property type="term" value="F:ATP binding"/>
    <property type="evidence" value="ECO:0007669"/>
    <property type="project" value="InterPro"/>
</dbReference>
<dbReference type="GO" id="GO:0006635">
    <property type="term" value="P:fatty acid beta-oxidation"/>
    <property type="evidence" value="ECO:0007669"/>
    <property type="project" value="TreeGrafter"/>
</dbReference>
<dbReference type="InterPro" id="IPR011527">
    <property type="entry name" value="ABC1_TM_dom"/>
</dbReference>
<keyword evidence="1" id="KW-0813">Transport</keyword>
<dbReference type="EMBL" id="KE561175">
    <property type="protein sequence ID" value="EPZ32149.1"/>
    <property type="molecule type" value="Genomic_DNA"/>
</dbReference>
<feature type="transmembrane region" description="Helical" evidence="5">
    <location>
        <begin position="16"/>
        <end position="35"/>
    </location>
</feature>
<dbReference type="PANTHER" id="PTHR11384">
    <property type="entry name" value="ATP-BINDING CASSETTE, SUB-FAMILY D MEMBER"/>
    <property type="match status" value="1"/>
</dbReference>
<evidence type="ECO:0000313" key="7">
    <source>
        <dbReference type="EMBL" id="EPZ32149.1"/>
    </source>
</evidence>
<feature type="non-terminal residue" evidence="7">
    <location>
        <position position="163"/>
    </location>
</feature>
<dbReference type="EMBL" id="ML006553">
    <property type="protein sequence ID" value="RKP16434.1"/>
    <property type="molecule type" value="Genomic_DNA"/>
</dbReference>